<dbReference type="SUPFAM" id="SSF58104">
    <property type="entry name" value="Methyl-accepting chemotaxis protein (MCP) signaling domain"/>
    <property type="match status" value="1"/>
</dbReference>
<dbReference type="EMBL" id="JALBUU010000013">
    <property type="protein sequence ID" value="MCI0754850.1"/>
    <property type="molecule type" value="Genomic_DNA"/>
</dbReference>
<evidence type="ECO:0000313" key="2">
    <source>
        <dbReference type="EMBL" id="MCI0754850.1"/>
    </source>
</evidence>
<evidence type="ECO:0000256" key="1">
    <source>
        <dbReference type="SAM" id="MobiDB-lite"/>
    </source>
</evidence>
<comment type="caution">
    <text evidence="2">The sequence shown here is derived from an EMBL/GenBank/DDBJ whole genome shotgun (WGS) entry which is preliminary data.</text>
</comment>
<reference evidence="2 3" key="1">
    <citation type="submission" date="2022-03" db="EMBL/GenBank/DDBJ databases">
        <title>Complete genome analysis of Roseomonas KG 17.1 : a prolific producer of plant growth promoters.</title>
        <authorList>
            <person name="Saadouli I."/>
            <person name="Najjari A."/>
            <person name="Mosbah A."/>
            <person name="Ouzari H.I."/>
        </authorList>
    </citation>
    <scope>NUCLEOTIDE SEQUENCE [LARGE SCALE GENOMIC DNA]</scope>
    <source>
        <strain evidence="2 3">KG17-1</strain>
    </source>
</reference>
<sequence length="115" mass="11932">MIRELNDTTELVAEAAGQQAEATREIGNAVARAAAGTEEASRHAGGVSEDAERTGRAAGDVRSAAGKLAHQAEELQGRMDGFLTAIGAGWTLRKTSRLRREADSLSRVNGGNGDG</sequence>
<accession>A0ABS9W6C3</accession>
<dbReference type="RefSeq" id="WP_241793148.1">
    <property type="nucleotide sequence ID" value="NZ_JALBUU010000013.1"/>
</dbReference>
<evidence type="ECO:0000313" key="3">
    <source>
        <dbReference type="Proteomes" id="UP001201985"/>
    </source>
</evidence>
<dbReference type="Gene3D" id="1.10.287.950">
    <property type="entry name" value="Methyl-accepting chemotaxis protein"/>
    <property type="match status" value="1"/>
</dbReference>
<gene>
    <name evidence="2" type="ORF">MON41_13985</name>
</gene>
<evidence type="ECO:0008006" key="4">
    <source>
        <dbReference type="Google" id="ProtNLM"/>
    </source>
</evidence>
<keyword evidence="3" id="KW-1185">Reference proteome</keyword>
<feature type="region of interest" description="Disordered" evidence="1">
    <location>
        <begin position="33"/>
        <end position="59"/>
    </location>
</feature>
<dbReference type="Proteomes" id="UP001201985">
    <property type="component" value="Unassembled WGS sequence"/>
</dbReference>
<organism evidence="2 3">
    <name type="scientific">Teichococcus vastitatis</name>
    <dbReference type="NCBI Taxonomy" id="2307076"/>
    <lineage>
        <taxon>Bacteria</taxon>
        <taxon>Pseudomonadati</taxon>
        <taxon>Pseudomonadota</taxon>
        <taxon>Alphaproteobacteria</taxon>
        <taxon>Acetobacterales</taxon>
        <taxon>Roseomonadaceae</taxon>
        <taxon>Roseomonas</taxon>
    </lineage>
</organism>
<protein>
    <recommendedName>
        <fullName evidence="4">Methyl-accepting chemotaxis protein</fullName>
    </recommendedName>
</protein>
<proteinExistence type="predicted"/>
<name>A0ABS9W6C3_9PROT</name>